<dbReference type="InterPro" id="IPR013154">
    <property type="entry name" value="ADH-like_N"/>
</dbReference>
<dbReference type="GO" id="GO:0046872">
    <property type="term" value="F:metal ion binding"/>
    <property type="evidence" value="ECO:0007669"/>
    <property type="project" value="UniProtKB-KW"/>
</dbReference>
<keyword evidence="5" id="KW-0560">Oxidoreductase</keyword>
<dbReference type="KEGG" id="satk:SA2016_2107"/>
<evidence type="ECO:0000256" key="2">
    <source>
        <dbReference type="ARBA" id="ARBA00008072"/>
    </source>
</evidence>
<dbReference type="AlphaFoldDB" id="A0A127A0R4"/>
<proteinExistence type="inferred from homology"/>
<dbReference type="InterPro" id="IPR020843">
    <property type="entry name" value="ER"/>
</dbReference>
<dbReference type="PANTHER" id="PTHR43161">
    <property type="entry name" value="SORBITOL DEHYDROGENASE"/>
    <property type="match status" value="1"/>
</dbReference>
<dbReference type="InterPro" id="IPR036291">
    <property type="entry name" value="NAD(P)-bd_dom_sf"/>
</dbReference>
<comment type="cofactor">
    <cofactor evidence="1">
        <name>Zn(2+)</name>
        <dbReference type="ChEBI" id="CHEBI:29105"/>
    </cofactor>
</comment>
<keyword evidence="3" id="KW-0479">Metal-binding</keyword>
<dbReference type="PANTHER" id="PTHR43161:SF9">
    <property type="entry name" value="SORBITOL DEHYDROGENASE"/>
    <property type="match status" value="1"/>
</dbReference>
<organism evidence="7 8">
    <name type="scientific">Sinomonas atrocyanea</name>
    <dbReference type="NCBI Taxonomy" id="37927"/>
    <lineage>
        <taxon>Bacteria</taxon>
        <taxon>Bacillati</taxon>
        <taxon>Actinomycetota</taxon>
        <taxon>Actinomycetes</taxon>
        <taxon>Micrococcales</taxon>
        <taxon>Micrococcaceae</taxon>
        <taxon>Sinomonas</taxon>
    </lineage>
</organism>
<accession>A0A127A0R4</accession>
<gene>
    <name evidence="7" type="ORF">SA2016_2107</name>
</gene>
<dbReference type="PATRIC" id="fig|37927.3.peg.2161"/>
<dbReference type="InterPro" id="IPR011032">
    <property type="entry name" value="GroES-like_sf"/>
</dbReference>
<dbReference type="InterPro" id="IPR013149">
    <property type="entry name" value="ADH-like_C"/>
</dbReference>
<evidence type="ECO:0000256" key="5">
    <source>
        <dbReference type="ARBA" id="ARBA00023002"/>
    </source>
</evidence>
<evidence type="ECO:0000256" key="1">
    <source>
        <dbReference type="ARBA" id="ARBA00001947"/>
    </source>
</evidence>
<dbReference type="RefSeq" id="WP_066497853.1">
    <property type="nucleotide sequence ID" value="NZ_BJMO01000090.1"/>
</dbReference>
<sequence>MQTAAGVRAVVAHGRGDLRVDLLEEPALAQDESLVAIELGGICGSDLHYWLHGAAGESILRDPLVLGHEVIGRVVRPAADGSGPGEGVRVAVHPATPGPAGAGRFPSDRPHLSPGGTYLGSAATHPHRDGAFADLVGLPARMLRPIPDELDPRAAALIEPLSVAWHAVRRAGDVAGKRVLVVGAGPIGALVVATLRHHGAGEVIATDLFEEPLQRAAGLGADRTVFASERDVVEGLDADVVVESSGSVPGLRTAIRAATRGGRVVMLGLLPPGDQPVLIALAIARELELVGSFRFNDEIDEVIAALSAGEIDPSAVVTHVFDVDRALEAFHVASDASTSGKVLLSFSGAEVEADSED</sequence>
<evidence type="ECO:0000313" key="7">
    <source>
        <dbReference type="EMBL" id="AMM32777.1"/>
    </source>
</evidence>
<dbReference type="EMBL" id="CP014518">
    <property type="protein sequence ID" value="AMM32777.1"/>
    <property type="molecule type" value="Genomic_DNA"/>
</dbReference>
<dbReference type="SUPFAM" id="SSF50129">
    <property type="entry name" value="GroES-like"/>
    <property type="match status" value="1"/>
</dbReference>
<dbReference type="Gene3D" id="3.90.180.10">
    <property type="entry name" value="Medium-chain alcohol dehydrogenases, catalytic domain"/>
    <property type="match status" value="1"/>
</dbReference>
<dbReference type="CDD" id="cd08232">
    <property type="entry name" value="idonate-5-DH"/>
    <property type="match status" value="1"/>
</dbReference>
<feature type="domain" description="Enoyl reductase (ER)" evidence="6">
    <location>
        <begin position="14"/>
        <end position="344"/>
    </location>
</feature>
<dbReference type="Pfam" id="PF00107">
    <property type="entry name" value="ADH_zinc_N"/>
    <property type="match status" value="1"/>
</dbReference>
<dbReference type="SUPFAM" id="SSF51735">
    <property type="entry name" value="NAD(P)-binding Rossmann-fold domains"/>
    <property type="match status" value="1"/>
</dbReference>
<dbReference type="SMART" id="SM00829">
    <property type="entry name" value="PKS_ER"/>
    <property type="match status" value="1"/>
</dbReference>
<dbReference type="OrthoDB" id="9797931at2"/>
<dbReference type="Pfam" id="PF08240">
    <property type="entry name" value="ADH_N"/>
    <property type="match status" value="1"/>
</dbReference>
<evidence type="ECO:0000313" key="8">
    <source>
        <dbReference type="Proteomes" id="UP000070134"/>
    </source>
</evidence>
<evidence type="ECO:0000256" key="4">
    <source>
        <dbReference type="ARBA" id="ARBA00022833"/>
    </source>
</evidence>
<evidence type="ECO:0000256" key="3">
    <source>
        <dbReference type="ARBA" id="ARBA00022723"/>
    </source>
</evidence>
<comment type="similarity">
    <text evidence="2">Belongs to the zinc-containing alcohol dehydrogenase family.</text>
</comment>
<name>A0A127A0R4_9MICC</name>
<keyword evidence="4" id="KW-0862">Zinc</keyword>
<keyword evidence="8" id="KW-1185">Reference proteome</keyword>
<protein>
    <submittedName>
        <fullName evidence="7">Alcohol dehydrogenase zinc-binding domain protein</fullName>
    </submittedName>
</protein>
<dbReference type="GO" id="GO:0016491">
    <property type="term" value="F:oxidoreductase activity"/>
    <property type="evidence" value="ECO:0007669"/>
    <property type="project" value="UniProtKB-KW"/>
</dbReference>
<dbReference type="Gene3D" id="3.40.50.720">
    <property type="entry name" value="NAD(P)-binding Rossmann-like Domain"/>
    <property type="match status" value="1"/>
</dbReference>
<dbReference type="Proteomes" id="UP000070134">
    <property type="component" value="Chromosome"/>
</dbReference>
<reference evidence="7 8" key="1">
    <citation type="submission" date="2016-02" db="EMBL/GenBank/DDBJ databases">
        <title>Complete genome of Sinomonas atrocyanea KCTC 3377.</title>
        <authorList>
            <person name="Kim K.M."/>
        </authorList>
    </citation>
    <scope>NUCLEOTIDE SEQUENCE [LARGE SCALE GENOMIC DNA]</scope>
    <source>
        <strain evidence="7 8">KCTC 3377</strain>
    </source>
</reference>
<dbReference type="STRING" id="37927.SA2016_2107"/>
<evidence type="ECO:0000259" key="6">
    <source>
        <dbReference type="SMART" id="SM00829"/>
    </source>
</evidence>